<dbReference type="PANTHER" id="PTHR42194:SF1">
    <property type="entry name" value="UPF0276 PROTEIN HI_1600"/>
    <property type="match status" value="1"/>
</dbReference>
<protein>
    <submittedName>
        <fullName evidence="2">DUF692 domain-containing protein</fullName>
    </submittedName>
</protein>
<comment type="caution">
    <text evidence="2">The sequence shown here is derived from an EMBL/GenBank/DDBJ whole genome shotgun (WGS) entry which is preliminary data.</text>
</comment>
<evidence type="ECO:0000313" key="2">
    <source>
        <dbReference type="EMBL" id="MEK8027964.1"/>
    </source>
</evidence>
<keyword evidence="3" id="KW-1185">Reference proteome</keyword>
<accession>A0ABU9BDY0</accession>
<dbReference type="SUPFAM" id="SSF51658">
    <property type="entry name" value="Xylose isomerase-like"/>
    <property type="match status" value="1"/>
</dbReference>
<evidence type="ECO:0000256" key="1">
    <source>
        <dbReference type="SAM" id="MobiDB-lite"/>
    </source>
</evidence>
<reference evidence="2 3" key="1">
    <citation type="submission" date="2024-04" db="EMBL/GenBank/DDBJ databases">
        <title>Novel species of the genus Ideonella isolated from streams.</title>
        <authorList>
            <person name="Lu H."/>
        </authorList>
    </citation>
    <scope>NUCLEOTIDE SEQUENCE [LARGE SCALE GENOMIC DNA]</scope>
    <source>
        <strain evidence="2 3">BYS139W</strain>
    </source>
</reference>
<evidence type="ECO:0000313" key="3">
    <source>
        <dbReference type="Proteomes" id="UP001368500"/>
    </source>
</evidence>
<organism evidence="2 3">
    <name type="scientific">Pseudaquabacterium rugosum</name>
    <dbReference type="NCBI Taxonomy" id="2984194"/>
    <lineage>
        <taxon>Bacteria</taxon>
        <taxon>Pseudomonadati</taxon>
        <taxon>Pseudomonadota</taxon>
        <taxon>Betaproteobacteria</taxon>
        <taxon>Burkholderiales</taxon>
        <taxon>Sphaerotilaceae</taxon>
        <taxon>Pseudaquabacterium</taxon>
    </lineage>
</organism>
<dbReference type="EMBL" id="JBBUTF010000018">
    <property type="protein sequence ID" value="MEK8027964.1"/>
    <property type="molecule type" value="Genomic_DNA"/>
</dbReference>
<dbReference type="InterPro" id="IPR007801">
    <property type="entry name" value="MbnB/TglH/ChrH"/>
</dbReference>
<dbReference type="NCBIfam" id="NF003818">
    <property type="entry name" value="PRK05409.1"/>
    <property type="match status" value="1"/>
</dbReference>
<dbReference type="Pfam" id="PF05114">
    <property type="entry name" value="MbnB_TglH_ChrH"/>
    <property type="match status" value="1"/>
</dbReference>
<dbReference type="InterPro" id="IPR036237">
    <property type="entry name" value="Xyl_isomerase-like_sf"/>
</dbReference>
<dbReference type="Proteomes" id="UP001368500">
    <property type="component" value="Unassembled WGS sequence"/>
</dbReference>
<dbReference type="PANTHER" id="PTHR42194">
    <property type="entry name" value="UPF0276 PROTEIN HI_1600"/>
    <property type="match status" value="1"/>
</dbReference>
<proteinExistence type="predicted"/>
<sequence length="349" mass="37380">MRPALAGIGLKDDFIDPLLDGTASVDFVEVHAENVMDCPPRLRRLLALRERLPLSVHGVGLSLGGARPPDAAHLEALATLLQRLQPRWLSEHLAWSGHDGRFCNDLLPLAWNAPTLRRVCAHIDQVQERTRRTLLLENPATYLECDASTMGEAEFIAELVRRTGCGLLLDVNNAHVSAVNHGREAWDFIQALPAAAIGEIHLAGHAEDRDAAGARLLIDHHGAPVDDAVWQLYARTVAHLGPVPTLIERDQHIPPLAELVAEAHRARALQSGAVARLAGPATWPLMAHAVATAARATPAGHAGHGSHAGHPRHGPLQTGRPESPDGPGSPGNPHTPPAPRVRPAEQPHG</sequence>
<dbReference type="Gene3D" id="3.20.20.150">
    <property type="entry name" value="Divalent-metal-dependent TIM barrel enzymes"/>
    <property type="match status" value="1"/>
</dbReference>
<name>A0ABU9BDY0_9BURK</name>
<feature type="region of interest" description="Disordered" evidence="1">
    <location>
        <begin position="294"/>
        <end position="349"/>
    </location>
</feature>
<gene>
    <name evidence="2" type="ORF">AACH11_18540</name>
</gene>